<dbReference type="EMBL" id="JAAWWK010000002">
    <property type="protein sequence ID" value="NKI17414.1"/>
    <property type="molecule type" value="Genomic_DNA"/>
</dbReference>
<feature type="region of interest" description="Disordered" evidence="1">
    <location>
        <begin position="35"/>
        <end position="59"/>
    </location>
</feature>
<sequence>MKTIDDIRRYKLKLLAEEFGGQRPLADRIKKSPAQLSQLMTGSKESKTGRRRGMRPETARHIESCCGKPEGWLDTLDGGVSTDAAVQKEIDEILSSLQRLGQDNFPAVKAYILALESQLKDREKKESG</sequence>
<dbReference type="RefSeq" id="WP_168449911.1">
    <property type="nucleotide sequence ID" value="NZ_JAAWWK010000002.1"/>
</dbReference>
<reference evidence="2 3" key="1">
    <citation type="submission" date="2020-04" db="EMBL/GenBank/DDBJ databases">
        <authorList>
            <person name="Yoon J."/>
        </authorList>
    </citation>
    <scope>NUCLEOTIDE SEQUENCE [LARGE SCALE GENOMIC DNA]</scope>
    <source>
        <strain evidence="2 3">KMU-166</strain>
    </source>
</reference>
<feature type="compositionally biased region" description="Basic and acidic residues" evidence="1">
    <location>
        <begin position="44"/>
        <end position="59"/>
    </location>
</feature>
<accession>A0ABX1GE01</accession>
<name>A0ABX1GE01_9GAMM</name>
<evidence type="ECO:0000313" key="3">
    <source>
        <dbReference type="Proteomes" id="UP000765845"/>
    </source>
</evidence>
<gene>
    <name evidence="2" type="ORF">HCU74_08290</name>
</gene>
<evidence type="ECO:0008006" key="4">
    <source>
        <dbReference type="Google" id="ProtNLM"/>
    </source>
</evidence>
<proteinExistence type="predicted"/>
<protein>
    <recommendedName>
        <fullName evidence="4">HTH cro/C1-type domain-containing protein</fullName>
    </recommendedName>
</protein>
<dbReference type="Proteomes" id="UP000765845">
    <property type="component" value="Unassembled WGS sequence"/>
</dbReference>
<organism evidence="2 3">
    <name type="scientific">Spongiibacter thalassae</name>
    <dbReference type="NCBI Taxonomy" id="2721624"/>
    <lineage>
        <taxon>Bacteria</taxon>
        <taxon>Pseudomonadati</taxon>
        <taxon>Pseudomonadota</taxon>
        <taxon>Gammaproteobacteria</taxon>
        <taxon>Cellvibrionales</taxon>
        <taxon>Spongiibacteraceae</taxon>
        <taxon>Spongiibacter</taxon>
    </lineage>
</organism>
<comment type="caution">
    <text evidence="2">The sequence shown here is derived from an EMBL/GenBank/DDBJ whole genome shotgun (WGS) entry which is preliminary data.</text>
</comment>
<evidence type="ECO:0000313" key="2">
    <source>
        <dbReference type="EMBL" id="NKI17414.1"/>
    </source>
</evidence>
<evidence type="ECO:0000256" key="1">
    <source>
        <dbReference type="SAM" id="MobiDB-lite"/>
    </source>
</evidence>
<keyword evidence="3" id="KW-1185">Reference proteome</keyword>